<evidence type="ECO:0000259" key="12">
    <source>
        <dbReference type="Pfam" id="PF01370"/>
    </source>
</evidence>
<proteinExistence type="inferred from homology"/>
<dbReference type="SUPFAM" id="SSF51735">
    <property type="entry name" value="NAD(P)-binding Rossmann-fold domains"/>
    <property type="match status" value="1"/>
</dbReference>
<dbReference type="UniPathway" id="UPA00214"/>
<dbReference type="Gene3D" id="3.40.50.720">
    <property type="entry name" value="NAD(P)-binding Rossmann-like Domain"/>
    <property type="match status" value="1"/>
</dbReference>
<evidence type="ECO:0000256" key="8">
    <source>
        <dbReference type="ARBA" id="ARBA00023144"/>
    </source>
</evidence>
<dbReference type="AlphaFoldDB" id="A0A6N8U3L2"/>
<gene>
    <name evidence="13" type="primary">galE</name>
    <name evidence="13" type="ORF">GQ671_07045</name>
</gene>
<dbReference type="Gene3D" id="3.90.25.10">
    <property type="entry name" value="UDP-galactose 4-epimerase, domain 1"/>
    <property type="match status" value="1"/>
</dbReference>
<keyword evidence="9 11" id="KW-0413">Isomerase</keyword>
<dbReference type="OrthoDB" id="9801785at2"/>
<keyword evidence="7 11" id="KW-0520">NAD</keyword>
<organism evidence="13 14">
    <name type="scientific">Salinicoccus hispanicus</name>
    <dbReference type="NCBI Taxonomy" id="157225"/>
    <lineage>
        <taxon>Bacteria</taxon>
        <taxon>Bacillati</taxon>
        <taxon>Bacillota</taxon>
        <taxon>Bacilli</taxon>
        <taxon>Bacillales</taxon>
        <taxon>Staphylococcaceae</taxon>
        <taxon>Salinicoccus</taxon>
    </lineage>
</organism>
<reference evidence="13 14" key="1">
    <citation type="submission" date="2019-12" db="EMBL/GenBank/DDBJ databases">
        <title>Salinicoccus cyprini sp. nov., isolated from gastro-intestinal tract of mirror carp, Cyprinus carpio var. specularis, collected from Gobind Sagar Reservoir, Himachal Pradesh, India.</title>
        <authorList>
            <person name="Talwar C."/>
            <person name="Singh A.K."/>
            <person name="Lal R."/>
            <person name="Negi R.K."/>
        </authorList>
    </citation>
    <scope>NUCLEOTIDE SEQUENCE [LARGE SCALE GENOMIC DNA]</scope>
    <source>
        <strain evidence="13 14">J-82</strain>
    </source>
</reference>
<evidence type="ECO:0000256" key="6">
    <source>
        <dbReference type="ARBA" id="ARBA00018569"/>
    </source>
</evidence>
<evidence type="ECO:0000256" key="5">
    <source>
        <dbReference type="ARBA" id="ARBA00013189"/>
    </source>
</evidence>
<keyword evidence="8" id="KW-0299">Galactose metabolism</keyword>
<evidence type="ECO:0000256" key="4">
    <source>
        <dbReference type="ARBA" id="ARBA00007637"/>
    </source>
</evidence>
<evidence type="ECO:0000256" key="3">
    <source>
        <dbReference type="ARBA" id="ARBA00004947"/>
    </source>
</evidence>
<evidence type="ECO:0000256" key="1">
    <source>
        <dbReference type="ARBA" id="ARBA00000083"/>
    </source>
</evidence>
<dbReference type="EC" id="5.1.3.2" evidence="5 11"/>
<comment type="similarity">
    <text evidence="4 11">Belongs to the NAD(P)-dependent epimerase/dehydratase family.</text>
</comment>
<evidence type="ECO:0000256" key="9">
    <source>
        <dbReference type="ARBA" id="ARBA00023235"/>
    </source>
</evidence>
<dbReference type="EMBL" id="WUUK01000002">
    <property type="protein sequence ID" value="MXQ51025.1"/>
    <property type="molecule type" value="Genomic_DNA"/>
</dbReference>
<dbReference type="Proteomes" id="UP000436284">
    <property type="component" value="Unassembled WGS sequence"/>
</dbReference>
<name>A0A6N8U3L2_9STAP</name>
<dbReference type="PANTHER" id="PTHR43725">
    <property type="entry name" value="UDP-GLUCOSE 4-EPIMERASE"/>
    <property type="match status" value="1"/>
</dbReference>
<comment type="subunit">
    <text evidence="11">Homodimer.</text>
</comment>
<dbReference type="InterPro" id="IPR005886">
    <property type="entry name" value="UDP_G4E"/>
</dbReference>
<evidence type="ECO:0000256" key="10">
    <source>
        <dbReference type="ARBA" id="ARBA00023277"/>
    </source>
</evidence>
<protein>
    <recommendedName>
        <fullName evidence="6 11">UDP-glucose 4-epimerase</fullName>
        <ecNumber evidence="5 11">5.1.3.2</ecNumber>
    </recommendedName>
</protein>
<comment type="cofactor">
    <cofactor evidence="2 11">
        <name>NAD(+)</name>
        <dbReference type="ChEBI" id="CHEBI:57540"/>
    </cofactor>
</comment>
<evidence type="ECO:0000256" key="7">
    <source>
        <dbReference type="ARBA" id="ARBA00023027"/>
    </source>
</evidence>
<evidence type="ECO:0000256" key="11">
    <source>
        <dbReference type="RuleBase" id="RU366046"/>
    </source>
</evidence>
<evidence type="ECO:0000256" key="2">
    <source>
        <dbReference type="ARBA" id="ARBA00001911"/>
    </source>
</evidence>
<comment type="pathway">
    <text evidence="3 11">Carbohydrate metabolism; galactose metabolism.</text>
</comment>
<dbReference type="RefSeq" id="WP_160654718.1">
    <property type="nucleotide sequence ID" value="NZ_JBHRWU010000001.1"/>
</dbReference>
<evidence type="ECO:0000313" key="14">
    <source>
        <dbReference type="Proteomes" id="UP000436284"/>
    </source>
</evidence>
<evidence type="ECO:0000313" key="13">
    <source>
        <dbReference type="EMBL" id="MXQ51025.1"/>
    </source>
</evidence>
<dbReference type="InterPro" id="IPR001509">
    <property type="entry name" value="Epimerase_deHydtase"/>
</dbReference>
<comment type="catalytic activity">
    <reaction evidence="1 11">
        <text>UDP-alpha-D-glucose = UDP-alpha-D-galactose</text>
        <dbReference type="Rhea" id="RHEA:22168"/>
        <dbReference type="ChEBI" id="CHEBI:58885"/>
        <dbReference type="ChEBI" id="CHEBI:66914"/>
        <dbReference type="EC" id="5.1.3.2"/>
    </reaction>
</comment>
<accession>A0A6N8U3L2</accession>
<keyword evidence="10 11" id="KW-0119">Carbohydrate metabolism</keyword>
<dbReference type="PANTHER" id="PTHR43725:SF53">
    <property type="entry name" value="UDP-ARABINOSE 4-EPIMERASE 1"/>
    <property type="match status" value="1"/>
</dbReference>
<keyword evidence="14" id="KW-1185">Reference proteome</keyword>
<dbReference type="CDD" id="cd05247">
    <property type="entry name" value="UDP_G4E_1_SDR_e"/>
    <property type="match status" value="1"/>
</dbReference>
<comment type="caution">
    <text evidence="13">The sequence shown here is derived from an EMBL/GenBank/DDBJ whole genome shotgun (WGS) entry which is preliminary data.</text>
</comment>
<feature type="domain" description="NAD-dependent epimerase/dehydratase" evidence="12">
    <location>
        <begin position="3"/>
        <end position="252"/>
    </location>
</feature>
<dbReference type="InterPro" id="IPR036291">
    <property type="entry name" value="NAD(P)-bd_dom_sf"/>
</dbReference>
<dbReference type="GO" id="GO:0003978">
    <property type="term" value="F:UDP-glucose 4-epimerase activity"/>
    <property type="evidence" value="ECO:0007669"/>
    <property type="project" value="UniProtKB-UniRule"/>
</dbReference>
<dbReference type="GO" id="GO:0033499">
    <property type="term" value="P:galactose catabolic process via UDP-galactose, Leloir pathway"/>
    <property type="evidence" value="ECO:0007669"/>
    <property type="project" value="TreeGrafter"/>
</dbReference>
<sequence length="334" mass="37367">MAILVLGGAGYIGSHAVKKLLDSGEKVVVVDNLSTGFRQAVDSRAAFYECDIADDTRMDRVFEENEIEAVLHFAAFSLVGESMEAPLKYFQNNTGTMLTLLEKLNQYGVRHLVFSSTAAVYGEPETVPIHEETQKRPTSPYGESKLMMERIISWVSRTTDLSFVSLRYFNVAGASKDASIGESHQPETHLIPIVLEYASGKRDALYVFGNDYDTADGTCIRDYIHVEDLIDAHILALKYLMDGGASDIFNLGYNRGYSILDIIRTAEAVTGREIDFEYRERRPGDPSVLVANADKAMDTLGWQPQHDNIEEIITDAWQWHQKNPDGWVTHEGTD</sequence>
<dbReference type="Pfam" id="PF01370">
    <property type="entry name" value="Epimerase"/>
    <property type="match status" value="1"/>
</dbReference>
<dbReference type="NCBIfam" id="TIGR01179">
    <property type="entry name" value="galE"/>
    <property type="match status" value="1"/>
</dbReference>